<organism evidence="1 2">
    <name type="scientific">Panicum virgatum</name>
    <name type="common">Blackwell switchgrass</name>
    <dbReference type="NCBI Taxonomy" id="38727"/>
    <lineage>
        <taxon>Eukaryota</taxon>
        <taxon>Viridiplantae</taxon>
        <taxon>Streptophyta</taxon>
        <taxon>Embryophyta</taxon>
        <taxon>Tracheophyta</taxon>
        <taxon>Spermatophyta</taxon>
        <taxon>Magnoliopsida</taxon>
        <taxon>Liliopsida</taxon>
        <taxon>Poales</taxon>
        <taxon>Poaceae</taxon>
        <taxon>PACMAD clade</taxon>
        <taxon>Panicoideae</taxon>
        <taxon>Panicodae</taxon>
        <taxon>Paniceae</taxon>
        <taxon>Panicinae</taxon>
        <taxon>Panicum</taxon>
        <taxon>Panicum sect. Hiantes</taxon>
    </lineage>
</organism>
<reference evidence="1" key="1">
    <citation type="submission" date="2020-05" db="EMBL/GenBank/DDBJ databases">
        <title>WGS assembly of Panicum virgatum.</title>
        <authorList>
            <person name="Lovell J.T."/>
            <person name="Jenkins J."/>
            <person name="Shu S."/>
            <person name="Juenger T.E."/>
            <person name="Schmutz J."/>
        </authorList>
    </citation>
    <scope>NUCLEOTIDE SEQUENCE</scope>
    <source>
        <strain evidence="1">AP13</strain>
    </source>
</reference>
<accession>A0A8T0Q8T9</accession>
<evidence type="ECO:0000313" key="2">
    <source>
        <dbReference type="Proteomes" id="UP000823388"/>
    </source>
</evidence>
<sequence>MLRQESEGYDDHGVQAIENIDHAEHLQQKRKEKYASLTEKEKERNVQRQRKIIIGEGWGNTLNITHNVSGIYNVIFKLVFKCLAKITNI</sequence>
<protein>
    <submittedName>
        <fullName evidence="1">Uncharacterized protein</fullName>
    </submittedName>
</protein>
<dbReference type="EMBL" id="CM029049">
    <property type="protein sequence ID" value="KAG2571347.1"/>
    <property type="molecule type" value="Genomic_DNA"/>
</dbReference>
<comment type="caution">
    <text evidence="1">The sequence shown here is derived from an EMBL/GenBank/DDBJ whole genome shotgun (WGS) entry which is preliminary data.</text>
</comment>
<dbReference type="Proteomes" id="UP000823388">
    <property type="component" value="Chromosome 7K"/>
</dbReference>
<name>A0A8T0Q8T9_PANVG</name>
<keyword evidence="2" id="KW-1185">Reference proteome</keyword>
<proteinExistence type="predicted"/>
<evidence type="ECO:0000313" key="1">
    <source>
        <dbReference type="EMBL" id="KAG2571347.1"/>
    </source>
</evidence>
<dbReference type="AlphaFoldDB" id="A0A8T0Q8T9"/>
<gene>
    <name evidence="1" type="ORF">PVAP13_7KG012819</name>
</gene>